<evidence type="ECO:0000256" key="8">
    <source>
        <dbReference type="ARBA" id="ARBA00022989"/>
    </source>
</evidence>
<keyword evidence="7" id="KW-0479">Metal-binding</keyword>
<dbReference type="EMBL" id="MU250523">
    <property type="protein sequence ID" value="KAG7453254.1"/>
    <property type="molecule type" value="Genomic_DNA"/>
</dbReference>
<evidence type="ECO:0000256" key="10">
    <source>
        <dbReference type="ARBA" id="ARBA00023004"/>
    </source>
</evidence>
<feature type="transmembrane region" description="Helical" evidence="13">
    <location>
        <begin position="35"/>
        <end position="53"/>
    </location>
</feature>
<dbReference type="SUPFAM" id="SSF48264">
    <property type="entry name" value="Cytochrome P450"/>
    <property type="match status" value="1"/>
</dbReference>
<keyword evidence="10" id="KW-0408">Iron</keyword>
<dbReference type="InterPro" id="IPR050121">
    <property type="entry name" value="Cytochrome_P450_monoxygenase"/>
</dbReference>
<evidence type="ECO:0000256" key="1">
    <source>
        <dbReference type="ARBA" id="ARBA00001971"/>
    </source>
</evidence>
<evidence type="ECO:0000256" key="9">
    <source>
        <dbReference type="ARBA" id="ARBA00023002"/>
    </source>
</evidence>
<evidence type="ECO:0000256" key="7">
    <source>
        <dbReference type="ARBA" id="ARBA00022723"/>
    </source>
</evidence>
<comment type="similarity">
    <text evidence="4">Belongs to the cytochrome P450 family.</text>
</comment>
<dbReference type="GO" id="GO:0016705">
    <property type="term" value="F:oxidoreductase activity, acting on paired donors, with incorporation or reduction of molecular oxygen"/>
    <property type="evidence" value="ECO:0007669"/>
    <property type="project" value="InterPro"/>
</dbReference>
<keyword evidence="12 13" id="KW-0472">Membrane</keyword>
<keyword evidence="9" id="KW-0560">Oxidoreductase</keyword>
<evidence type="ECO:0000256" key="5">
    <source>
        <dbReference type="ARBA" id="ARBA00022617"/>
    </source>
</evidence>
<gene>
    <name evidence="14" type="ORF">BT62DRAFT_880488</name>
</gene>
<comment type="pathway">
    <text evidence="3">Secondary metabolite biosynthesis; terpenoid biosynthesis.</text>
</comment>
<organism evidence="14 15">
    <name type="scientific">Guyanagaster necrorhizus</name>
    <dbReference type="NCBI Taxonomy" id="856835"/>
    <lineage>
        <taxon>Eukaryota</taxon>
        <taxon>Fungi</taxon>
        <taxon>Dikarya</taxon>
        <taxon>Basidiomycota</taxon>
        <taxon>Agaricomycotina</taxon>
        <taxon>Agaricomycetes</taxon>
        <taxon>Agaricomycetidae</taxon>
        <taxon>Agaricales</taxon>
        <taxon>Marasmiineae</taxon>
        <taxon>Physalacriaceae</taxon>
        <taxon>Guyanagaster</taxon>
    </lineage>
</organism>
<dbReference type="RefSeq" id="XP_043046754.1">
    <property type="nucleotide sequence ID" value="XM_043182632.1"/>
</dbReference>
<dbReference type="OrthoDB" id="1470350at2759"/>
<evidence type="ECO:0000256" key="13">
    <source>
        <dbReference type="SAM" id="Phobius"/>
    </source>
</evidence>
<reference evidence="14" key="1">
    <citation type="submission" date="2020-11" db="EMBL/GenBank/DDBJ databases">
        <title>Adaptations for nitrogen fixation in a non-lichenized fungal sporocarp promotes dispersal by wood-feeding termites.</title>
        <authorList>
            <consortium name="DOE Joint Genome Institute"/>
            <person name="Koch R.A."/>
            <person name="Yoon G."/>
            <person name="Arayal U."/>
            <person name="Lail K."/>
            <person name="Amirebrahimi M."/>
            <person name="Labutti K."/>
            <person name="Lipzen A."/>
            <person name="Riley R."/>
            <person name="Barry K."/>
            <person name="Henrissat B."/>
            <person name="Grigoriev I.V."/>
            <person name="Herr J.R."/>
            <person name="Aime M.C."/>
        </authorList>
    </citation>
    <scope>NUCLEOTIDE SEQUENCE</scope>
    <source>
        <strain evidence="14">MCA 3950</strain>
    </source>
</reference>
<dbReference type="GO" id="GO:0016020">
    <property type="term" value="C:membrane"/>
    <property type="evidence" value="ECO:0007669"/>
    <property type="project" value="UniProtKB-SubCell"/>
</dbReference>
<dbReference type="GeneID" id="66104929"/>
<dbReference type="PANTHER" id="PTHR24305">
    <property type="entry name" value="CYTOCHROME P450"/>
    <property type="match status" value="1"/>
</dbReference>
<evidence type="ECO:0000256" key="11">
    <source>
        <dbReference type="ARBA" id="ARBA00023033"/>
    </source>
</evidence>
<dbReference type="Proteomes" id="UP000812287">
    <property type="component" value="Unassembled WGS sequence"/>
</dbReference>
<dbReference type="Pfam" id="PF00067">
    <property type="entry name" value="p450"/>
    <property type="match status" value="1"/>
</dbReference>
<dbReference type="PANTHER" id="PTHR24305:SF166">
    <property type="entry name" value="CYTOCHROME P450 12A4, MITOCHONDRIAL-RELATED"/>
    <property type="match status" value="1"/>
</dbReference>
<comment type="caution">
    <text evidence="14">The sequence shown here is derived from an EMBL/GenBank/DDBJ whole genome shotgun (WGS) entry which is preliminary data.</text>
</comment>
<evidence type="ECO:0000313" key="14">
    <source>
        <dbReference type="EMBL" id="KAG7453254.1"/>
    </source>
</evidence>
<dbReference type="InterPro" id="IPR036396">
    <property type="entry name" value="Cyt_P450_sf"/>
</dbReference>
<evidence type="ECO:0000256" key="3">
    <source>
        <dbReference type="ARBA" id="ARBA00004721"/>
    </source>
</evidence>
<sequence>MQTFLYLLGVFVAVYACVTLLVRHKSLRRVRGPPLPSFLLGHFQPLLPIFIFLSGHEWVIRNRENIGDLEMAWYQQYGGAYRVGGCFGMTYSFFYFGNEKLSQDVLIISDPKALQYVFHTSGYRYPKSPEEDRFTGIMLGPGVGTVAGEIHQRQRKILGPAFSTSQLRQFLIVFQSAASKVGIELQPRNSDRLIAISFVLDIFEWTTKTSLDVIGKTSFRYEFNAMDAMDRQQTELESALHNMLGESQMWPSSLELLYLSLWRLLPDWGLSLLQRISTRGTRRLVRFRTTARKAAQQLFAKQISVLADSDIPSEKNIINVLGMLRSLSHLTEGPKKKMTEEEIYAQFATFIMAGHDTTALTTAWVLYELARNPRDQAAIRAEIQQAKANNSRPLSSNAYNSMPTLNAAIKETLRLLPLNHVLHRISGKDDIIPLGEPITTTDGRIVHEVRVSKGQIVTASVYTYNRLPSVWGDDAEQWNPQRFLRQRETEQVSLGVFSNLMSFSEPLFVFRITIMEIQALITELLGAFEFGLPEEDFVMLQSPGHRAVFPLVQGRIHEGVQIPLRVSVFKSE</sequence>
<dbReference type="GO" id="GO:0004497">
    <property type="term" value="F:monooxygenase activity"/>
    <property type="evidence" value="ECO:0007669"/>
    <property type="project" value="UniProtKB-KW"/>
</dbReference>
<evidence type="ECO:0000256" key="12">
    <source>
        <dbReference type="ARBA" id="ARBA00023136"/>
    </source>
</evidence>
<evidence type="ECO:0000313" key="15">
    <source>
        <dbReference type="Proteomes" id="UP000812287"/>
    </source>
</evidence>
<dbReference type="InterPro" id="IPR001128">
    <property type="entry name" value="Cyt_P450"/>
</dbReference>
<evidence type="ECO:0000256" key="6">
    <source>
        <dbReference type="ARBA" id="ARBA00022692"/>
    </source>
</evidence>
<evidence type="ECO:0000256" key="4">
    <source>
        <dbReference type="ARBA" id="ARBA00010617"/>
    </source>
</evidence>
<evidence type="ECO:0000256" key="2">
    <source>
        <dbReference type="ARBA" id="ARBA00004370"/>
    </source>
</evidence>
<dbReference type="PRINTS" id="PR00385">
    <property type="entry name" value="P450"/>
</dbReference>
<keyword evidence="8 13" id="KW-1133">Transmembrane helix</keyword>
<comment type="cofactor">
    <cofactor evidence="1">
        <name>heme</name>
        <dbReference type="ChEBI" id="CHEBI:30413"/>
    </cofactor>
</comment>
<protein>
    <submittedName>
        <fullName evidence="14">Cytochrome P450</fullName>
    </submittedName>
</protein>
<dbReference type="GO" id="GO:0020037">
    <property type="term" value="F:heme binding"/>
    <property type="evidence" value="ECO:0007669"/>
    <property type="project" value="InterPro"/>
</dbReference>
<dbReference type="GO" id="GO:0005506">
    <property type="term" value="F:iron ion binding"/>
    <property type="evidence" value="ECO:0007669"/>
    <property type="project" value="InterPro"/>
</dbReference>
<keyword evidence="15" id="KW-1185">Reference proteome</keyword>
<dbReference type="AlphaFoldDB" id="A0A9P7W6M7"/>
<feature type="transmembrane region" description="Helical" evidence="13">
    <location>
        <begin position="6"/>
        <end position="23"/>
    </location>
</feature>
<dbReference type="Gene3D" id="1.10.630.10">
    <property type="entry name" value="Cytochrome P450"/>
    <property type="match status" value="1"/>
</dbReference>
<accession>A0A9P7W6M7</accession>
<proteinExistence type="inferred from homology"/>
<comment type="subcellular location">
    <subcellularLocation>
        <location evidence="2">Membrane</location>
    </subcellularLocation>
</comment>
<keyword evidence="6 13" id="KW-0812">Transmembrane</keyword>
<name>A0A9P7W6M7_9AGAR</name>
<keyword evidence="11" id="KW-0503">Monooxygenase</keyword>
<keyword evidence="5" id="KW-0349">Heme</keyword>